<proteinExistence type="predicted"/>
<evidence type="ECO:0000313" key="1">
    <source>
        <dbReference type="EMBL" id="GKV07687.1"/>
    </source>
</evidence>
<protein>
    <submittedName>
        <fullName evidence="1">Uncharacterized protein</fullName>
    </submittedName>
</protein>
<dbReference type="AlphaFoldDB" id="A0AAV5J8K2"/>
<keyword evidence="2" id="KW-1185">Reference proteome</keyword>
<sequence length="56" mass="6714">MMLPVGDRKWNLFKQLGQDLQGCLRDKPGKSRDYYRRCYCLRCHFRSRPQSSGTYP</sequence>
<dbReference type="EMBL" id="BPVZ01000028">
    <property type="protein sequence ID" value="GKV07687.1"/>
    <property type="molecule type" value="Genomic_DNA"/>
</dbReference>
<organism evidence="1 2">
    <name type="scientific">Rubroshorea leprosula</name>
    <dbReference type="NCBI Taxonomy" id="152421"/>
    <lineage>
        <taxon>Eukaryota</taxon>
        <taxon>Viridiplantae</taxon>
        <taxon>Streptophyta</taxon>
        <taxon>Embryophyta</taxon>
        <taxon>Tracheophyta</taxon>
        <taxon>Spermatophyta</taxon>
        <taxon>Magnoliopsida</taxon>
        <taxon>eudicotyledons</taxon>
        <taxon>Gunneridae</taxon>
        <taxon>Pentapetalae</taxon>
        <taxon>rosids</taxon>
        <taxon>malvids</taxon>
        <taxon>Malvales</taxon>
        <taxon>Dipterocarpaceae</taxon>
        <taxon>Rubroshorea</taxon>
    </lineage>
</organism>
<name>A0AAV5J8K2_9ROSI</name>
<comment type="caution">
    <text evidence="1">The sequence shown here is derived from an EMBL/GenBank/DDBJ whole genome shotgun (WGS) entry which is preliminary data.</text>
</comment>
<evidence type="ECO:0000313" key="2">
    <source>
        <dbReference type="Proteomes" id="UP001054252"/>
    </source>
</evidence>
<reference evidence="1 2" key="1">
    <citation type="journal article" date="2021" name="Commun. Biol.">
        <title>The genome of Shorea leprosula (Dipterocarpaceae) highlights the ecological relevance of drought in aseasonal tropical rainforests.</title>
        <authorList>
            <person name="Ng K.K.S."/>
            <person name="Kobayashi M.J."/>
            <person name="Fawcett J.A."/>
            <person name="Hatakeyama M."/>
            <person name="Paape T."/>
            <person name="Ng C.H."/>
            <person name="Ang C.C."/>
            <person name="Tnah L.H."/>
            <person name="Lee C.T."/>
            <person name="Nishiyama T."/>
            <person name="Sese J."/>
            <person name="O'Brien M.J."/>
            <person name="Copetti D."/>
            <person name="Mohd Noor M.I."/>
            <person name="Ong R.C."/>
            <person name="Putra M."/>
            <person name="Sireger I.Z."/>
            <person name="Indrioko S."/>
            <person name="Kosugi Y."/>
            <person name="Izuno A."/>
            <person name="Isagi Y."/>
            <person name="Lee S.L."/>
            <person name="Shimizu K.K."/>
        </authorList>
    </citation>
    <scope>NUCLEOTIDE SEQUENCE [LARGE SCALE GENOMIC DNA]</scope>
    <source>
        <strain evidence="1">214</strain>
    </source>
</reference>
<accession>A0AAV5J8K2</accession>
<dbReference type="Proteomes" id="UP001054252">
    <property type="component" value="Unassembled WGS sequence"/>
</dbReference>
<gene>
    <name evidence="1" type="ORF">SLEP1_g19430</name>
</gene>